<organism evidence="1 2">
    <name type="scientific">Funneliformis caledonium</name>
    <dbReference type="NCBI Taxonomy" id="1117310"/>
    <lineage>
        <taxon>Eukaryota</taxon>
        <taxon>Fungi</taxon>
        <taxon>Fungi incertae sedis</taxon>
        <taxon>Mucoromycota</taxon>
        <taxon>Glomeromycotina</taxon>
        <taxon>Glomeromycetes</taxon>
        <taxon>Glomerales</taxon>
        <taxon>Glomeraceae</taxon>
        <taxon>Funneliformis</taxon>
    </lineage>
</organism>
<evidence type="ECO:0000313" key="1">
    <source>
        <dbReference type="EMBL" id="CAG8670768.1"/>
    </source>
</evidence>
<keyword evidence="2" id="KW-1185">Reference proteome</keyword>
<reference evidence="1" key="1">
    <citation type="submission" date="2021-06" db="EMBL/GenBank/DDBJ databases">
        <authorList>
            <person name="Kallberg Y."/>
            <person name="Tangrot J."/>
            <person name="Rosling A."/>
        </authorList>
    </citation>
    <scope>NUCLEOTIDE SEQUENCE</scope>
    <source>
        <strain evidence="1">UK204</strain>
    </source>
</reference>
<sequence length="80" mass="9357">MTELIEVFRSLINDYEETFRVMENGTIKVNNESFERHVPSYGALVQNFLNCYDTLFLFDGLEMGAINIEIIGYRKIEKVN</sequence>
<evidence type="ECO:0000313" key="2">
    <source>
        <dbReference type="Proteomes" id="UP000789570"/>
    </source>
</evidence>
<proteinExistence type="predicted"/>
<dbReference type="Proteomes" id="UP000789570">
    <property type="component" value="Unassembled WGS sequence"/>
</dbReference>
<gene>
    <name evidence="1" type="ORF">FCALED_LOCUS12010</name>
</gene>
<name>A0A9N9HB09_9GLOM</name>
<dbReference type="EMBL" id="CAJVPQ010005477">
    <property type="protein sequence ID" value="CAG8670768.1"/>
    <property type="molecule type" value="Genomic_DNA"/>
</dbReference>
<protein>
    <submittedName>
        <fullName evidence="1">13423_t:CDS:1</fullName>
    </submittedName>
</protein>
<comment type="caution">
    <text evidence="1">The sequence shown here is derived from an EMBL/GenBank/DDBJ whole genome shotgun (WGS) entry which is preliminary data.</text>
</comment>
<dbReference type="OrthoDB" id="2316259at2759"/>
<accession>A0A9N9HB09</accession>
<dbReference type="AlphaFoldDB" id="A0A9N9HB09"/>